<evidence type="ECO:0000256" key="1">
    <source>
        <dbReference type="SAM" id="Coils"/>
    </source>
</evidence>
<keyword evidence="1" id="KW-0175">Coiled coil</keyword>
<feature type="coiled-coil region" evidence="1">
    <location>
        <begin position="35"/>
        <end position="66"/>
    </location>
</feature>
<dbReference type="EMBL" id="MFDT01000002">
    <property type="protein sequence ID" value="OGE65084.1"/>
    <property type="molecule type" value="Genomic_DNA"/>
</dbReference>
<proteinExistence type="predicted"/>
<gene>
    <name evidence="2" type="ORF">A3I48_01375</name>
</gene>
<name>A0A1F5MI92_9BACT</name>
<sequence length="102" mass="12033">MSQTQIRLTRTSDINKVLSFLRSKYQLLSEADIIKLALSEKYQEEKEETMEKERKLREAYNHAMEEGKKVGIKLMKGKGLDPKKVTEQQFYEIFLDTHKHNA</sequence>
<organism evidence="2 3">
    <name type="scientific">Candidatus Daviesbacteria bacterium RIFCSPLOWO2_02_FULL_36_7</name>
    <dbReference type="NCBI Taxonomy" id="1797792"/>
    <lineage>
        <taxon>Bacteria</taxon>
        <taxon>Candidatus Daviesiibacteriota</taxon>
    </lineage>
</organism>
<evidence type="ECO:0000313" key="2">
    <source>
        <dbReference type="EMBL" id="OGE65084.1"/>
    </source>
</evidence>
<dbReference type="AlphaFoldDB" id="A0A1F5MI92"/>
<comment type="caution">
    <text evidence="2">The sequence shown here is derived from an EMBL/GenBank/DDBJ whole genome shotgun (WGS) entry which is preliminary data.</text>
</comment>
<accession>A0A1F5MI92</accession>
<reference evidence="2 3" key="1">
    <citation type="journal article" date="2016" name="Nat. Commun.">
        <title>Thousands of microbial genomes shed light on interconnected biogeochemical processes in an aquifer system.</title>
        <authorList>
            <person name="Anantharaman K."/>
            <person name="Brown C.T."/>
            <person name="Hug L.A."/>
            <person name="Sharon I."/>
            <person name="Castelle C.J."/>
            <person name="Probst A.J."/>
            <person name="Thomas B.C."/>
            <person name="Singh A."/>
            <person name="Wilkins M.J."/>
            <person name="Karaoz U."/>
            <person name="Brodie E.L."/>
            <person name="Williams K.H."/>
            <person name="Hubbard S.S."/>
            <person name="Banfield J.F."/>
        </authorList>
    </citation>
    <scope>NUCLEOTIDE SEQUENCE [LARGE SCALE GENOMIC DNA]</scope>
</reference>
<protein>
    <submittedName>
        <fullName evidence="2">Uncharacterized protein</fullName>
    </submittedName>
</protein>
<evidence type="ECO:0000313" key="3">
    <source>
        <dbReference type="Proteomes" id="UP000178859"/>
    </source>
</evidence>
<dbReference type="Proteomes" id="UP000178859">
    <property type="component" value="Unassembled WGS sequence"/>
</dbReference>